<dbReference type="AlphaFoldDB" id="A0A7N5JE51"/>
<evidence type="ECO:0000313" key="2">
    <source>
        <dbReference type="Proteomes" id="UP000008912"/>
    </source>
</evidence>
<organism evidence="1 2">
    <name type="scientific">Ailuropoda melanoleuca</name>
    <name type="common">Giant panda</name>
    <dbReference type="NCBI Taxonomy" id="9646"/>
    <lineage>
        <taxon>Eukaryota</taxon>
        <taxon>Metazoa</taxon>
        <taxon>Chordata</taxon>
        <taxon>Craniata</taxon>
        <taxon>Vertebrata</taxon>
        <taxon>Euteleostomi</taxon>
        <taxon>Mammalia</taxon>
        <taxon>Eutheria</taxon>
        <taxon>Laurasiatheria</taxon>
        <taxon>Carnivora</taxon>
        <taxon>Caniformia</taxon>
        <taxon>Ursidae</taxon>
        <taxon>Ailuropoda</taxon>
    </lineage>
</organism>
<dbReference type="GeneTree" id="ENSGT00620000089223"/>
<dbReference type="InParanoid" id="A0A7N5JE51"/>
<keyword evidence="2" id="KW-1185">Reference proteome</keyword>
<reference evidence="1 2" key="1">
    <citation type="journal article" date="2010" name="Nature">
        <title>The sequence and de novo assembly of the giant panda genome.</title>
        <authorList>
            <person name="Li R."/>
            <person name="Fan W."/>
            <person name="Tian G."/>
            <person name="Zhu H."/>
            <person name="He L."/>
            <person name="Cai J."/>
            <person name="Huang Q."/>
            <person name="Cai Q."/>
            <person name="Li B."/>
            <person name="Bai Y."/>
            <person name="Zhang Z."/>
            <person name="Zhang Y."/>
            <person name="Wang W."/>
            <person name="Li J."/>
            <person name="Wei F."/>
            <person name="Li H."/>
            <person name="Jian M."/>
            <person name="Li J."/>
            <person name="Zhang Z."/>
            <person name="Nielsen R."/>
            <person name="Li D."/>
            <person name="Gu W."/>
            <person name="Yang Z."/>
            <person name="Xuan Z."/>
            <person name="Ryder O.A."/>
            <person name="Leung F.C."/>
            <person name="Zhou Y."/>
            <person name="Cao J."/>
            <person name="Sun X."/>
            <person name="Fu Y."/>
            <person name="Fang X."/>
            <person name="Guo X."/>
            <person name="Wang B."/>
            <person name="Hou R."/>
            <person name="Shen F."/>
            <person name="Mu B."/>
            <person name="Ni P."/>
            <person name="Lin R."/>
            <person name="Qian W."/>
            <person name="Wang G."/>
            <person name="Yu C."/>
            <person name="Nie W."/>
            <person name="Wang J."/>
            <person name="Wu Z."/>
            <person name="Liang H."/>
            <person name="Min J."/>
            <person name="Wu Q."/>
            <person name="Cheng S."/>
            <person name="Ruan J."/>
            <person name="Wang M."/>
            <person name="Shi Z."/>
            <person name="Wen M."/>
            <person name="Liu B."/>
            <person name="Ren X."/>
            <person name="Zheng H."/>
            <person name="Dong D."/>
            <person name="Cook K."/>
            <person name="Shan G."/>
            <person name="Zhang H."/>
            <person name="Kosiol C."/>
            <person name="Xie X."/>
            <person name="Lu Z."/>
            <person name="Zheng H."/>
            <person name="Li Y."/>
            <person name="Steiner C.C."/>
            <person name="Lam T.T."/>
            <person name="Lin S."/>
            <person name="Zhang Q."/>
            <person name="Li G."/>
            <person name="Tian J."/>
            <person name="Gong T."/>
            <person name="Liu H."/>
            <person name="Zhang D."/>
            <person name="Fang L."/>
            <person name="Ye C."/>
            <person name="Zhang J."/>
            <person name="Hu W."/>
            <person name="Xu A."/>
            <person name="Ren Y."/>
            <person name="Zhang G."/>
            <person name="Bruford M.W."/>
            <person name="Li Q."/>
            <person name="Ma L."/>
            <person name="Guo Y."/>
            <person name="An N."/>
            <person name="Hu Y."/>
            <person name="Zheng Y."/>
            <person name="Shi Y."/>
            <person name="Li Z."/>
            <person name="Liu Q."/>
            <person name="Chen Y."/>
            <person name="Zhao J."/>
            <person name="Qu N."/>
            <person name="Zhao S."/>
            <person name="Tian F."/>
            <person name="Wang X."/>
            <person name="Wang H."/>
            <person name="Xu L."/>
            <person name="Liu X."/>
            <person name="Vinar T."/>
            <person name="Wang Y."/>
            <person name="Lam T.W."/>
            <person name="Yiu S.M."/>
            <person name="Liu S."/>
            <person name="Zhang H."/>
            <person name="Li D."/>
            <person name="Huang Y."/>
            <person name="Wang X."/>
            <person name="Yang G."/>
            <person name="Jiang Z."/>
            <person name="Wang J."/>
            <person name="Qin N."/>
            <person name="Li L."/>
            <person name="Li J."/>
            <person name="Bolund L."/>
            <person name="Kristiansen K."/>
            <person name="Wong G.K."/>
            <person name="Olson M."/>
            <person name="Zhang X."/>
            <person name="Li S."/>
            <person name="Yang H."/>
            <person name="Wang J."/>
            <person name="Wang J."/>
        </authorList>
    </citation>
    <scope>NUCLEOTIDE SEQUENCE [LARGE SCALE GENOMIC DNA]</scope>
</reference>
<name>A0A7N5JE51_AILME</name>
<sequence>MYIYGQSFFPMDIKLRIASVALAPHSGLPLRTLQCKCIYVSFFPVDCELLEGQDLSPFPVSRTWPGA</sequence>
<dbReference type="Proteomes" id="UP000008912">
    <property type="component" value="Unassembled WGS sequence"/>
</dbReference>
<proteinExistence type="predicted"/>
<evidence type="ECO:0000313" key="1">
    <source>
        <dbReference type="Ensembl" id="ENSAMEP00000024112.1"/>
    </source>
</evidence>
<reference evidence="1" key="2">
    <citation type="submission" date="2025-08" db="UniProtKB">
        <authorList>
            <consortium name="Ensembl"/>
        </authorList>
    </citation>
    <scope>IDENTIFICATION</scope>
</reference>
<reference evidence="1" key="3">
    <citation type="submission" date="2025-09" db="UniProtKB">
        <authorList>
            <consortium name="Ensembl"/>
        </authorList>
    </citation>
    <scope>IDENTIFICATION</scope>
</reference>
<protein>
    <submittedName>
        <fullName evidence="1">Uncharacterized protein</fullName>
    </submittedName>
</protein>
<accession>A0A7N5JE51</accession>
<dbReference type="Ensembl" id="ENSAMET00000048102.1">
    <property type="protein sequence ID" value="ENSAMEP00000024112.1"/>
    <property type="gene ID" value="ENSAMEG00000025041.1"/>
</dbReference>